<dbReference type="GO" id="GO:0004359">
    <property type="term" value="F:glutaminase activity"/>
    <property type="evidence" value="ECO:0007669"/>
    <property type="project" value="InterPro"/>
</dbReference>
<dbReference type="InterPro" id="IPR003010">
    <property type="entry name" value="C-N_Hydrolase"/>
</dbReference>
<evidence type="ECO:0000256" key="9">
    <source>
        <dbReference type="RuleBase" id="RU003811"/>
    </source>
</evidence>
<evidence type="ECO:0000256" key="8">
    <source>
        <dbReference type="PIRNR" id="PIRNR006630"/>
    </source>
</evidence>
<feature type="binding site" evidence="7">
    <location>
        <position position="362"/>
    </location>
    <ligand>
        <name>deamido-NAD(+)</name>
        <dbReference type="ChEBI" id="CHEBI:58437"/>
        <note>ligand shared between two neighboring subunits</note>
    </ligand>
</feature>
<dbReference type="GO" id="GO:0005737">
    <property type="term" value="C:cytoplasm"/>
    <property type="evidence" value="ECO:0007669"/>
    <property type="project" value="InterPro"/>
</dbReference>
<accession>A0A1F4Q1E0</accession>
<feature type="active site" description="Nucleophile; for glutaminase activity" evidence="7">
    <location>
        <position position="144"/>
    </location>
</feature>
<comment type="caution">
    <text evidence="11">The sequence shown here is derived from an EMBL/GenBank/DDBJ whole genome shotgun (WGS) entry which is preliminary data.</text>
</comment>
<dbReference type="GO" id="GO:0009435">
    <property type="term" value="P:NAD+ biosynthetic process"/>
    <property type="evidence" value="ECO:0007669"/>
    <property type="project" value="UniProtKB-UniRule"/>
</dbReference>
<keyword evidence="6 7" id="KW-0520">NAD</keyword>
<dbReference type="InterPro" id="IPR003694">
    <property type="entry name" value="NAD_synthase"/>
</dbReference>
<dbReference type="GO" id="GO:0008795">
    <property type="term" value="F:NAD+ synthase activity"/>
    <property type="evidence" value="ECO:0007669"/>
    <property type="project" value="UniProtKB-UniRule"/>
</dbReference>
<dbReference type="InterPro" id="IPR014729">
    <property type="entry name" value="Rossmann-like_a/b/a_fold"/>
</dbReference>
<evidence type="ECO:0000256" key="3">
    <source>
        <dbReference type="ARBA" id="ARBA00022598"/>
    </source>
</evidence>
<feature type="binding site" evidence="7">
    <location>
        <position position="177"/>
    </location>
    <ligand>
        <name>L-glutamine</name>
        <dbReference type="ChEBI" id="CHEBI:58359"/>
    </ligand>
</feature>
<evidence type="ECO:0000313" key="12">
    <source>
        <dbReference type="Proteomes" id="UP000178724"/>
    </source>
</evidence>
<dbReference type="CDD" id="cd07570">
    <property type="entry name" value="GAT_Gln-NAD-synth"/>
    <property type="match status" value="1"/>
</dbReference>
<dbReference type="PANTHER" id="PTHR23090">
    <property type="entry name" value="NH 3 /GLUTAMINE-DEPENDENT NAD + SYNTHETASE"/>
    <property type="match status" value="1"/>
</dbReference>
<comment type="catalytic activity">
    <reaction evidence="7 8">
        <text>deamido-NAD(+) + L-glutamine + ATP + H2O = L-glutamate + AMP + diphosphate + NAD(+) + H(+)</text>
        <dbReference type="Rhea" id="RHEA:24384"/>
        <dbReference type="ChEBI" id="CHEBI:15377"/>
        <dbReference type="ChEBI" id="CHEBI:15378"/>
        <dbReference type="ChEBI" id="CHEBI:29985"/>
        <dbReference type="ChEBI" id="CHEBI:30616"/>
        <dbReference type="ChEBI" id="CHEBI:33019"/>
        <dbReference type="ChEBI" id="CHEBI:57540"/>
        <dbReference type="ChEBI" id="CHEBI:58359"/>
        <dbReference type="ChEBI" id="CHEBI:58437"/>
        <dbReference type="ChEBI" id="CHEBI:456215"/>
        <dbReference type="EC" id="6.3.5.1"/>
    </reaction>
</comment>
<comment type="caution">
    <text evidence="7">Lacks conserved residue(s) required for the propagation of feature annotation.</text>
</comment>
<dbReference type="Pfam" id="PF00795">
    <property type="entry name" value="CN_hydrolase"/>
    <property type="match status" value="1"/>
</dbReference>
<organism evidence="11 12">
    <name type="scientific">candidate division WOR-1 bacterium RIFCSPHIGHO2_01_FULL_53_15</name>
    <dbReference type="NCBI Taxonomy" id="1802564"/>
    <lineage>
        <taxon>Bacteria</taxon>
        <taxon>Bacillati</taxon>
        <taxon>Saganbacteria</taxon>
    </lineage>
</organism>
<evidence type="ECO:0000256" key="2">
    <source>
        <dbReference type="ARBA" id="ARBA00007145"/>
    </source>
</evidence>
<comment type="similarity">
    <text evidence="2 7 8">In the C-terminal section; belongs to the NAD synthetase family.</text>
</comment>
<feature type="binding site" evidence="7">
    <location>
        <begin position="279"/>
        <end position="286"/>
    </location>
    <ligand>
        <name>ATP</name>
        <dbReference type="ChEBI" id="CHEBI:30616"/>
    </ligand>
</feature>
<feature type="binding site" evidence="7">
    <location>
        <position position="501"/>
    </location>
    <ligand>
        <name>deamido-NAD(+)</name>
        <dbReference type="ChEBI" id="CHEBI:58437"/>
        <note>ligand shared between two neighboring subunits</note>
    </ligand>
</feature>
<reference evidence="11 12" key="1">
    <citation type="journal article" date="2016" name="Nat. Commun.">
        <title>Thousands of microbial genomes shed light on interconnected biogeochemical processes in an aquifer system.</title>
        <authorList>
            <person name="Anantharaman K."/>
            <person name="Brown C.T."/>
            <person name="Hug L.A."/>
            <person name="Sharon I."/>
            <person name="Castelle C.J."/>
            <person name="Probst A.J."/>
            <person name="Thomas B.C."/>
            <person name="Singh A."/>
            <person name="Wilkins M.J."/>
            <person name="Karaoz U."/>
            <person name="Brodie E.L."/>
            <person name="Williams K.H."/>
            <person name="Hubbard S.S."/>
            <person name="Banfield J.F."/>
        </authorList>
    </citation>
    <scope>NUCLEOTIDE SEQUENCE [LARGE SCALE GENOMIC DNA]</scope>
</reference>
<dbReference type="PIRSF" id="PIRSF006630">
    <property type="entry name" value="NADS_GAT"/>
    <property type="match status" value="1"/>
</dbReference>
<feature type="binding site" evidence="7">
    <location>
        <position position="391"/>
    </location>
    <ligand>
        <name>deamido-NAD(+)</name>
        <dbReference type="ChEBI" id="CHEBI:58437"/>
        <note>ligand shared between two neighboring subunits</note>
    </ligand>
</feature>
<dbReference type="SUPFAM" id="SSF52402">
    <property type="entry name" value="Adenine nucleotide alpha hydrolases-like"/>
    <property type="match status" value="1"/>
</dbReference>
<keyword evidence="4 7" id="KW-0547">Nucleotide-binding</keyword>
<evidence type="ECO:0000256" key="4">
    <source>
        <dbReference type="ARBA" id="ARBA00022741"/>
    </source>
</evidence>
<comment type="pathway">
    <text evidence="1 7 8">Cofactor biosynthesis; NAD(+) biosynthesis; NAD(+) from deamido-NAD(+) (L-Gln route): step 1/1.</text>
</comment>
<dbReference type="InterPro" id="IPR014445">
    <property type="entry name" value="Gln-dep_NAD_synthase"/>
</dbReference>
<dbReference type="NCBIfam" id="TIGR00552">
    <property type="entry name" value="nadE"/>
    <property type="match status" value="1"/>
</dbReference>
<feature type="binding site" evidence="7">
    <location>
        <position position="171"/>
    </location>
    <ligand>
        <name>L-glutamine</name>
        <dbReference type="ChEBI" id="CHEBI:58359"/>
    </ligand>
</feature>
<protein>
    <recommendedName>
        <fullName evidence="7 8">Glutamine-dependent NAD(+) synthetase</fullName>
        <ecNumber evidence="7 8">6.3.5.1</ecNumber>
    </recommendedName>
    <alternativeName>
        <fullName evidence="7 8">NAD(+) synthase [glutamine-hydrolyzing]</fullName>
    </alternativeName>
</protein>
<proteinExistence type="inferred from homology"/>
<dbReference type="UniPathway" id="UPA00253">
    <property type="reaction ID" value="UER00334"/>
</dbReference>
<dbReference type="PANTHER" id="PTHR23090:SF9">
    <property type="entry name" value="GLUTAMINE-DEPENDENT NAD(+) SYNTHETASE"/>
    <property type="match status" value="1"/>
</dbReference>
<evidence type="ECO:0000256" key="5">
    <source>
        <dbReference type="ARBA" id="ARBA00022840"/>
    </source>
</evidence>
<evidence type="ECO:0000259" key="10">
    <source>
        <dbReference type="PROSITE" id="PS50263"/>
    </source>
</evidence>
<keyword evidence="5 7" id="KW-0067">ATP-binding</keyword>
<feature type="domain" description="CN hydrolase" evidence="10">
    <location>
        <begin position="1"/>
        <end position="241"/>
    </location>
</feature>
<dbReference type="EC" id="6.3.5.1" evidence="7 8"/>
<feature type="active site" description="Proton acceptor; for glutaminase activity" evidence="7">
    <location>
        <position position="41"/>
    </location>
</feature>
<dbReference type="GO" id="GO:0005524">
    <property type="term" value="F:ATP binding"/>
    <property type="evidence" value="ECO:0007669"/>
    <property type="project" value="UniProtKB-UniRule"/>
</dbReference>
<feature type="active site" description="For glutaminase activity" evidence="7">
    <location>
        <position position="108"/>
    </location>
</feature>
<dbReference type="PROSITE" id="PS50263">
    <property type="entry name" value="CN_HYDROLASE"/>
    <property type="match status" value="1"/>
</dbReference>
<dbReference type="SUPFAM" id="SSF56317">
    <property type="entry name" value="Carbon-nitrogen hydrolase"/>
    <property type="match status" value="1"/>
</dbReference>
<keyword evidence="3 7" id="KW-0436">Ligase</keyword>
<sequence>MKIALGQINPIVGDLKYNSAKIIDLIEEARHEKADLVVFPELCVTGYPPEDLVLKPKFIAENLAAVERIVKASKNIAVYLGFVNLAKDHLYNAGAFIVDGKVKEVYHKMNLPNYAVFDEKRYFKEGEKGSVVNYKGTKIGLGICEDVWVEHGPYQAEVKSGARLILNINASPYHIGKVKEREAMLKARAKQNKAYFVYVNLVGGQDELIFDGGSMVIDPKGNLIAACGQYREELLFVDLEKDQLADWRWLDEPAEVYQALVLCVKDYVVKNGFNDVLIGVSGGIDSALTLAVAVDALGQERVHAVFMPSQYSAEQSFRDAKQVAENLGVEFAVIPINDLFTRYLETLTPHFKGKPANTAEENLQARIRGSCLMALSNKFGWLVLSTGNKSELSTGYCTLYGDMVGGFGVLKDVPKTLVYRLAVWRNVKKSVIPESIIKRPPTAELKPDQTDQDVLPPYALLDPIMRAYVEENKSIREIIESGYEAKTVEKIAAMIDNSEYKRRQAPPGPRISARAFGKDWRLPITNRFKE</sequence>
<dbReference type="InterPro" id="IPR036526">
    <property type="entry name" value="C-N_Hydrolase_sf"/>
</dbReference>
<dbReference type="CDD" id="cd00553">
    <property type="entry name" value="NAD_synthase"/>
    <property type="match status" value="1"/>
</dbReference>
<evidence type="ECO:0000313" key="11">
    <source>
        <dbReference type="EMBL" id="OGB89744.1"/>
    </source>
</evidence>
<evidence type="ECO:0000256" key="6">
    <source>
        <dbReference type="ARBA" id="ARBA00023027"/>
    </source>
</evidence>
<comment type="similarity">
    <text evidence="9">Belongs to the NAD synthetase family.</text>
</comment>
<dbReference type="Gene3D" id="3.40.50.620">
    <property type="entry name" value="HUPs"/>
    <property type="match status" value="1"/>
</dbReference>
<dbReference type="AlphaFoldDB" id="A0A1F4Q1E0"/>
<evidence type="ECO:0000256" key="1">
    <source>
        <dbReference type="ARBA" id="ARBA00005188"/>
    </source>
</evidence>
<dbReference type="Proteomes" id="UP000178724">
    <property type="component" value="Unassembled WGS sequence"/>
</dbReference>
<evidence type="ECO:0000256" key="7">
    <source>
        <dbReference type="HAMAP-Rule" id="MF_02090"/>
    </source>
</evidence>
<dbReference type="NCBIfam" id="NF010588">
    <property type="entry name" value="PRK13981.1"/>
    <property type="match status" value="1"/>
</dbReference>
<feature type="binding site" evidence="7">
    <location>
        <position position="114"/>
    </location>
    <ligand>
        <name>L-glutamine</name>
        <dbReference type="ChEBI" id="CHEBI:58359"/>
    </ligand>
</feature>
<dbReference type="HAMAP" id="MF_02090">
    <property type="entry name" value="NadE_glutamine_dep"/>
    <property type="match status" value="1"/>
</dbReference>
<dbReference type="Pfam" id="PF02540">
    <property type="entry name" value="NAD_synthase"/>
    <property type="match status" value="1"/>
</dbReference>
<dbReference type="GO" id="GO:0003952">
    <property type="term" value="F:NAD+ synthase (glutamine-hydrolyzing) activity"/>
    <property type="evidence" value="ECO:0007669"/>
    <property type="project" value="UniProtKB-UniRule"/>
</dbReference>
<dbReference type="Gene3D" id="3.60.110.10">
    <property type="entry name" value="Carbon-nitrogen hydrolase"/>
    <property type="match status" value="1"/>
</dbReference>
<dbReference type="EMBL" id="METM01000021">
    <property type="protein sequence ID" value="OGB89744.1"/>
    <property type="molecule type" value="Genomic_DNA"/>
</dbReference>
<dbReference type="FunFam" id="3.40.50.620:FF:000106">
    <property type="entry name" value="Glutamine-dependent NAD(+) synthetase"/>
    <property type="match status" value="1"/>
</dbReference>
<feature type="binding site" evidence="7">
    <location>
        <position position="386"/>
    </location>
    <ligand>
        <name>ATP</name>
        <dbReference type="ChEBI" id="CHEBI:30616"/>
    </ligand>
</feature>
<comment type="function">
    <text evidence="7">Catalyzes the ATP-dependent amidation of deamido-NAD to form NAD. Uses L-glutamine as a nitrogen source.</text>
</comment>
<gene>
    <name evidence="7" type="primary">nadE</name>
    <name evidence="11" type="ORF">A2625_06490</name>
</gene>
<name>A0A1F4Q1E0_UNCSA</name>
<dbReference type="InterPro" id="IPR022310">
    <property type="entry name" value="NAD/GMP_synthase"/>
</dbReference>